<gene>
    <name evidence="1" type="ORF">VTAP4600_A1608</name>
</gene>
<name>A0A2N8ZCF6_9VIBR</name>
<dbReference type="KEGG" id="vta:A1608"/>
<accession>A0A2N8ZCF6</accession>
<sequence length="39" mass="4739">MRFLVFEHDFSPQHAIINSKLLRQNLTYHPYFIVNTYGK</sequence>
<keyword evidence="2" id="KW-1185">Reference proteome</keyword>
<dbReference type="AlphaFoldDB" id="A0A2N8ZCF6"/>
<evidence type="ECO:0000313" key="1">
    <source>
        <dbReference type="EMBL" id="SON49587.1"/>
    </source>
</evidence>
<organism evidence="1 2">
    <name type="scientific">Vibrio tapetis subsp. tapetis</name>
    <dbReference type="NCBI Taxonomy" id="1671868"/>
    <lineage>
        <taxon>Bacteria</taxon>
        <taxon>Pseudomonadati</taxon>
        <taxon>Pseudomonadota</taxon>
        <taxon>Gammaproteobacteria</taxon>
        <taxon>Vibrionales</taxon>
        <taxon>Vibrionaceae</taxon>
        <taxon>Vibrio</taxon>
    </lineage>
</organism>
<protein>
    <submittedName>
        <fullName evidence="1">Uncharacterized protein</fullName>
    </submittedName>
</protein>
<dbReference type="EMBL" id="LT960611">
    <property type="protein sequence ID" value="SON49587.1"/>
    <property type="molecule type" value="Genomic_DNA"/>
</dbReference>
<dbReference type="Proteomes" id="UP000235828">
    <property type="component" value="Chromosome A"/>
</dbReference>
<evidence type="ECO:0000313" key="2">
    <source>
        <dbReference type="Proteomes" id="UP000235828"/>
    </source>
</evidence>
<reference evidence="1 2" key="1">
    <citation type="submission" date="2017-10" db="EMBL/GenBank/DDBJ databases">
        <authorList>
            <person name="Banno H."/>
            <person name="Chua N.-H."/>
        </authorList>
    </citation>
    <scope>NUCLEOTIDE SEQUENCE [LARGE SCALE GENOMIC DNA]</scope>
    <source>
        <strain evidence="1">Vibrio tapetis CECT4600</strain>
    </source>
</reference>
<proteinExistence type="predicted"/>